<evidence type="ECO:0000313" key="3">
    <source>
        <dbReference type="EMBL" id="KAF1016911.1"/>
    </source>
</evidence>
<keyword evidence="2" id="KW-0732">Signal</keyword>
<dbReference type="Proteomes" id="UP000487117">
    <property type="component" value="Unassembled WGS sequence"/>
</dbReference>
<comment type="caution">
    <text evidence="3">The sequence shown here is derived from an EMBL/GenBank/DDBJ whole genome shotgun (WGS) entry which is preliminary data.</text>
</comment>
<gene>
    <name evidence="3" type="ORF">GAK31_00170</name>
</gene>
<feature type="signal peptide" evidence="2">
    <location>
        <begin position="1"/>
        <end position="20"/>
    </location>
</feature>
<sequence>MTPLHALPLLLMLAPHLVQAQPAARRTPLAKAPACIEVQVDGERVPAWDCLQQRLAPKASAASAPSLPEAQRLMRQPGNQMLQYNLEGTRQRMGDPFGRSVVPQRPAR</sequence>
<feature type="region of interest" description="Disordered" evidence="1">
    <location>
        <begin position="59"/>
        <end position="108"/>
    </location>
</feature>
<organism evidence="3 4">
    <name type="scientific">Stenotrophomonas maltophilia</name>
    <name type="common">Pseudomonas maltophilia</name>
    <name type="synonym">Xanthomonas maltophilia</name>
    <dbReference type="NCBI Taxonomy" id="40324"/>
    <lineage>
        <taxon>Bacteria</taxon>
        <taxon>Pseudomonadati</taxon>
        <taxon>Pseudomonadota</taxon>
        <taxon>Gammaproteobacteria</taxon>
        <taxon>Lysobacterales</taxon>
        <taxon>Lysobacteraceae</taxon>
        <taxon>Stenotrophomonas</taxon>
        <taxon>Stenotrophomonas maltophilia group</taxon>
    </lineage>
</organism>
<evidence type="ECO:0000256" key="1">
    <source>
        <dbReference type="SAM" id="MobiDB-lite"/>
    </source>
</evidence>
<dbReference type="AlphaFoldDB" id="A0A7V8FIZ1"/>
<dbReference type="EMBL" id="WNDS01000001">
    <property type="protein sequence ID" value="KAF1016911.1"/>
    <property type="molecule type" value="Genomic_DNA"/>
</dbReference>
<proteinExistence type="predicted"/>
<protein>
    <submittedName>
        <fullName evidence="3">Uncharacterized protein</fullName>
    </submittedName>
</protein>
<evidence type="ECO:0000313" key="4">
    <source>
        <dbReference type="Proteomes" id="UP000487117"/>
    </source>
</evidence>
<reference evidence="4" key="1">
    <citation type="journal article" date="2020" name="MBio">
        <title>Horizontal gene transfer to a defensive symbiont with a reduced genome amongst a multipartite beetle microbiome.</title>
        <authorList>
            <person name="Waterworth S.C."/>
            <person name="Florez L.V."/>
            <person name="Rees E.R."/>
            <person name="Hertweck C."/>
            <person name="Kaltenpoth M."/>
            <person name="Kwan J.C."/>
        </authorList>
    </citation>
    <scope>NUCLEOTIDE SEQUENCE [LARGE SCALE GENOMIC DNA]</scope>
</reference>
<evidence type="ECO:0000256" key="2">
    <source>
        <dbReference type="SAM" id="SignalP"/>
    </source>
</evidence>
<feature type="compositionally biased region" description="Polar residues" evidence="1">
    <location>
        <begin position="77"/>
        <end position="88"/>
    </location>
</feature>
<accession>A0A7V8FIZ1</accession>
<feature type="chain" id="PRO_5030878530" evidence="2">
    <location>
        <begin position="21"/>
        <end position="108"/>
    </location>
</feature>
<name>A0A7V8FIZ1_STEMA</name>
<feature type="compositionally biased region" description="Low complexity" evidence="1">
    <location>
        <begin position="59"/>
        <end position="70"/>
    </location>
</feature>